<protein>
    <submittedName>
        <fullName evidence="1">Uncharacterized protein</fullName>
    </submittedName>
</protein>
<accession>A0A0E9QQP9</accession>
<name>A0A0E9QQP9_ANGAN</name>
<proteinExistence type="predicted"/>
<evidence type="ECO:0000313" key="1">
    <source>
        <dbReference type="EMBL" id="JAH19251.1"/>
    </source>
</evidence>
<dbReference type="AlphaFoldDB" id="A0A0E9QQP9"/>
<reference evidence="1" key="1">
    <citation type="submission" date="2014-11" db="EMBL/GenBank/DDBJ databases">
        <authorList>
            <person name="Amaro Gonzalez C."/>
        </authorList>
    </citation>
    <scope>NUCLEOTIDE SEQUENCE</scope>
</reference>
<dbReference type="EMBL" id="GBXM01089326">
    <property type="protein sequence ID" value="JAH19251.1"/>
    <property type="molecule type" value="Transcribed_RNA"/>
</dbReference>
<organism evidence="1">
    <name type="scientific">Anguilla anguilla</name>
    <name type="common">European freshwater eel</name>
    <name type="synonym">Muraena anguilla</name>
    <dbReference type="NCBI Taxonomy" id="7936"/>
    <lineage>
        <taxon>Eukaryota</taxon>
        <taxon>Metazoa</taxon>
        <taxon>Chordata</taxon>
        <taxon>Craniata</taxon>
        <taxon>Vertebrata</taxon>
        <taxon>Euteleostomi</taxon>
        <taxon>Actinopterygii</taxon>
        <taxon>Neopterygii</taxon>
        <taxon>Teleostei</taxon>
        <taxon>Anguilliformes</taxon>
        <taxon>Anguillidae</taxon>
        <taxon>Anguilla</taxon>
    </lineage>
</organism>
<reference evidence="1" key="2">
    <citation type="journal article" date="2015" name="Fish Shellfish Immunol.">
        <title>Early steps in the European eel (Anguilla anguilla)-Vibrio vulnificus interaction in the gills: Role of the RtxA13 toxin.</title>
        <authorList>
            <person name="Callol A."/>
            <person name="Pajuelo D."/>
            <person name="Ebbesson L."/>
            <person name="Teles M."/>
            <person name="MacKenzie S."/>
            <person name="Amaro C."/>
        </authorList>
    </citation>
    <scope>NUCLEOTIDE SEQUENCE</scope>
</reference>
<sequence length="45" mass="5291">MSDLRPMYKRVHTLPLLPVWESEGNLRSPPKLERGNEMLLHFSSQ</sequence>